<comment type="caution">
    <text evidence="9">The sequence shown here is derived from an EMBL/GenBank/DDBJ whole genome shotgun (WGS) entry which is preliminary data.</text>
</comment>
<reference evidence="9" key="1">
    <citation type="submission" date="2021-01" db="EMBL/GenBank/DDBJ databases">
        <title>Whole genome shotgun sequence of Virgisporangium aliadipatigenens NBRC 105644.</title>
        <authorList>
            <person name="Komaki H."/>
            <person name="Tamura T."/>
        </authorList>
    </citation>
    <scope>NUCLEOTIDE SEQUENCE</scope>
    <source>
        <strain evidence="9">NBRC 105644</strain>
    </source>
</reference>
<dbReference type="InterPro" id="IPR010096">
    <property type="entry name" value="NADH-Q_OxRdtase_suN/2"/>
</dbReference>
<evidence type="ECO:0000313" key="9">
    <source>
        <dbReference type="EMBL" id="GIJ44631.1"/>
    </source>
</evidence>
<comment type="subcellular location">
    <subcellularLocation>
        <location evidence="5">Cell membrane</location>
        <topology evidence="5">Multi-pass membrane protein</topology>
    </subcellularLocation>
    <subcellularLocation>
        <location evidence="1">Endomembrane system</location>
        <topology evidence="1">Multi-pass membrane protein</topology>
    </subcellularLocation>
    <subcellularLocation>
        <location evidence="6">Membrane</location>
        <topology evidence="6">Multi-pass membrane protein</topology>
    </subcellularLocation>
</comment>
<dbReference type="RefSeq" id="WP_239152525.1">
    <property type="nucleotide sequence ID" value="NZ_BOPF01000004.1"/>
</dbReference>
<evidence type="ECO:0000256" key="7">
    <source>
        <dbReference type="SAM" id="MobiDB-lite"/>
    </source>
</evidence>
<feature type="transmembrane region" description="Helical" evidence="5">
    <location>
        <begin position="6"/>
        <end position="26"/>
    </location>
</feature>
<protein>
    <recommendedName>
        <fullName evidence="5">NADH-quinone oxidoreductase subunit N</fullName>
        <ecNumber evidence="5">7.1.1.-</ecNumber>
    </recommendedName>
    <alternativeName>
        <fullName evidence="5">NADH dehydrogenase I subunit N</fullName>
    </alternativeName>
    <alternativeName>
        <fullName evidence="5">NDH-1 subunit N</fullName>
    </alternativeName>
</protein>
<accession>A0A8J3YIM6</accession>
<feature type="compositionally biased region" description="Low complexity" evidence="7">
    <location>
        <begin position="67"/>
        <end position="83"/>
    </location>
</feature>
<dbReference type="Proteomes" id="UP000619260">
    <property type="component" value="Unassembled WGS sequence"/>
</dbReference>
<dbReference type="GO" id="GO:0005886">
    <property type="term" value="C:plasma membrane"/>
    <property type="evidence" value="ECO:0007669"/>
    <property type="project" value="UniProtKB-SubCell"/>
</dbReference>
<comment type="catalytic activity">
    <reaction evidence="5">
        <text>a quinone + NADH + 5 H(+)(in) = a quinol + NAD(+) + 4 H(+)(out)</text>
        <dbReference type="Rhea" id="RHEA:57888"/>
        <dbReference type="ChEBI" id="CHEBI:15378"/>
        <dbReference type="ChEBI" id="CHEBI:24646"/>
        <dbReference type="ChEBI" id="CHEBI:57540"/>
        <dbReference type="ChEBI" id="CHEBI:57945"/>
        <dbReference type="ChEBI" id="CHEBI:132124"/>
    </reaction>
</comment>
<gene>
    <name evidence="9" type="primary">nuoN_1</name>
    <name evidence="5" type="synonym">nuoN</name>
    <name evidence="9" type="ORF">Val02_15170</name>
</gene>
<keyword evidence="4 5" id="KW-0472">Membrane</keyword>
<evidence type="ECO:0000256" key="6">
    <source>
        <dbReference type="RuleBase" id="RU000320"/>
    </source>
</evidence>
<dbReference type="GO" id="GO:0008137">
    <property type="term" value="F:NADH dehydrogenase (ubiquinone) activity"/>
    <property type="evidence" value="ECO:0007669"/>
    <property type="project" value="InterPro"/>
</dbReference>
<evidence type="ECO:0000256" key="5">
    <source>
        <dbReference type="HAMAP-Rule" id="MF_00445"/>
    </source>
</evidence>
<feature type="domain" description="NADH:quinone oxidoreductase/Mrp antiporter transmembrane" evidence="8">
    <location>
        <begin position="199"/>
        <end position="497"/>
    </location>
</feature>
<feature type="transmembrane region" description="Helical" evidence="5">
    <location>
        <begin position="352"/>
        <end position="372"/>
    </location>
</feature>
<dbReference type="GO" id="GO:0050136">
    <property type="term" value="F:NADH dehydrogenase (quinone) (non-electrogenic) activity"/>
    <property type="evidence" value="ECO:0007669"/>
    <property type="project" value="UniProtKB-UniRule"/>
</dbReference>
<evidence type="ECO:0000256" key="4">
    <source>
        <dbReference type="ARBA" id="ARBA00023136"/>
    </source>
</evidence>
<keyword evidence="10" id="KW-1185">Reference proteome</keyword>
<dbReference type="GO" id="GO:0042773">
    <property type="term" value="P:ATP synthesis coupled electron transport"/>
    <property type="evidence" value="ECO:0007669"/>
    <property type="project" value="InterPro"/>
</dbReference>
<dbReference type="EMBL" id="BOPF01000004">
    <property type="protein sequence ID" value="GIJ44631.1"/>
    <property type="molecule type" value="Genomic_DNA"/>
</dbReference>
<evidence type="ECO:0000256" key="2">
    <source>
        <dbReference type="ARBA" id="ARBA00022692"/>
    </source>
</evidence>
<name>A0A8J3YIM6_9ACTN</name>
<dbReference type="AlphaFoldDB" id="A0A8J3YIM6"/>
<feature type="transmembrane region" description="Helical" evidence="5">
    <location>
        <begin position="157"/>
        <end position="175"/>
    </location>
</feature>
<evidence type="ECO:0000256" key="3">
    <source>
        <dbReference type="ARBA" id="ARBA00022989"/>
    </source>
</evidence>
<comment type="similarity">
    <text evidence="5">Belongs to the complex I subunit 2 family.</text>
</comment>
<feature type="transmembrane region" description="Helical" evidence="5">
    <location>
        <begin position="404"/>
        <end position="424"/>
    </location>
</feature>
<feature type="transmembrane region" description="Helical" evidence="5">
    <location>
        <begin position="379"/>
        <end position="398"/>
    </location>
</feature>
<keyword evidence="5" id="KW-0520">NAD</keyword>
<feature type="transmembrane region" description="Helical" evidence="5">
    <location>
        <begin position="484"/>
        <end position="503"/>
    </location>
</feature>
<proteinExistence type="inferred from homology"/>
<dbReference type="PANTHER" id="PTHR22773">
    <property type="entry name" value="NADH DEHYDROGENASE"/>
    <property type="match status" value="1"/>
</dbReference>
<comment type="subunit">
    <text evidence="5">NDH-1 is composed of 14 different subunits. Subunits NuoA, H, J, K, L, M, N constitute the membrane sector of the complex.</text>
</comment>
<feature type="transmembrane region" description="Helical" evidence="5">
    <location>
        <begin position="235"/>
        <end position="264"/>
    </location>
</feature>
<dbReference type="Pfam" id="PF00361">
    <property type="entry name" value="Proton_antipo_M"/>
    <property type="match status" value="1"/>
</dbReference>
<keyword evidence="3 5" id="KW-1133">Transmembrane helix</keyword>
<feature type="transmembrane region" description="Helical" evidence="5">
    <location>
        <begin position="284"/>
        <end position="308"/>
    </location>
</feature>
<feature type="transmembrane region" description="Helical" evidence="5">
    <location>
        <begin position="445"/>
        <end position="464"/>
    </location>
</feature>
<keyword evidence="5" id="KW-0874">Quinone</keyword>
<comment type="function">
    <text evidence="5">NDH-1 shuttles electrons from NADH, via FMN and iron-sulfur (Fe-S) centers, to quinones in the respiratory chain. The immediate electron acceptor for the enzyme in this species is believed to be a menaquinone. Couples the redox reaction to proton translocation (for every two electrons transferred, four hydrogen ions are translocated across the cytoplasmic membrane), and thus conserves the redox energy in a proton gradient.</text>
</comment>
<evidence type="ECO:0000313" key="10">
    <source>
        <dbReference type="Proteomes" id="UP000619260"/>
    </source>
</evidence>
<organism evidence="9 10">
    <name type="scientific">Virgisporangium aliadipatigenens</name>
    <dbReference type="NCBI Taxonomy" id="741659"/>
    <lineage>
        <taxon>Bacteria</taxon>
        <taxon>Bacillati</taxon>
        <taxon>Actinomycetota</taxon>
        <taxon>Actinomycetes</taxon>
        <taxon>Micromonosporales</taxon>
        <taxon>Micromonosporaceae</taxon>
        <taxon>Virgisporangium</taxon>
    </lineage>
</organism>
<dbReference type="EC" id="7.1.1.-" evidence="5"/>
<keyword evidence="5" id="KW-1278">Translocase</keyword>
<keyword evidence="5" id="KW-1003">Cell membrane</keyword>
<feature type="transmembrane region" description="Helical" evidence="5">
    <location>
        <begin position="523"/>
        <end position="547"/>
    </location>
</feature>
<sequence length="553" mass="55168">MIDHVALLPAYLAAGTAVLVLVADLLKPVPPAVRETPRRVTVRGGVLAGVGAATGTGRALPSQSTVDAAPSDAAPSDAAPSDGSAGGRSAGPAADAGGVALFWRRLPLIVGAVGALAVAVSAAWLGLGLDGRVRTAFCGGAEAPDCSFAVDARATTLMAAFGLITLAVLALSAGVDAPPGEYAFLLVASMTGGVVLAGAADLITLIVALETLTLPLYVLVGLRRRPERAVESGQAAVTFLVVSVISTAISLLGAALVYAATGAIHFGAVRMVSNAVVDPALRPIATAGTVLLLAGLAFKVAAVPLHAWAPTTYDGAPLPVAAYLSTASKFGGVIAIGYVVTKALPAATDVTGPTLAVLAVLTMTVGNLVALRQTRMVRLLAWSSIAQAGYIVAALAVPGGLAVAFGYTVFFVLLELAAFGGIIGTRGPGADGGNLDDYAGLVRRAPARAVVIGLALAGLAGLPPGIAGLFAKVAVVRVLVDGDATWLAVVVAINAVIGLAYYVRAARILFTGPSGGRLERPSWTVAAALTLLTAAGLVAGFAPQLVFDLVVWS</sequence>
<dbReference type="GO" id="GO:0012505">
    <property type="term" value="C:endomembrane system"/>
    <property type="evidence" value="ECO:0007669"/>
    <property type="project" value="UniProtKB-SubCell"/>
</dbReference>
<keyword evidence="5" id="KW-0813">Transport</keyword>
<feature type="transmembrane region" description="Helical" evidence="5">
    <location>
        <begin position="106"/>
        <end position="127"/>
    </location>
</feature>
<feature type="transmembrane region" description="Helical" evidence="5">
    <location>
        <begin position="205"/>
        <end position="223"/>
    </location>
</feature>
<evidence type="ECO:0000259" key="8">
    <source>
        <dbReference type="Pfam" id="PF00361"/>
    </source>
</evidence>
<keyword evidence="2 5" id="KW-0812">Transmembrane</keyword>
<feature type="transmembrane region" description="Helical" evidence="5">
    <location>
        <begin position="320"/>
        <end position="340"/>
    </location>
</feature>
<dbReference type="GO" id="GO:0048038">
    <property type="term" value="F:quinone binding"/>
    <property type="evidence" value="ECO:0007669"/>
    <property type="project" value="UniProtKB-KW"/>
</dbReference>
<evidence type="ECO:0000256" key="1">
    <source>
        <dbReference type="ARBA" id="ARBA00004127"/>
    </source>
</evidence>
<feature type="region of interest" description="Disordered" evidence="7">
    <location>
        <begin position="57"/>
        <end position="90"/>
    </location>
</feature>
<dbReference type="HAMAP" id="MF_00445">
    <property type="entry name" value="NDH1_NuoN_1"/>
    <property type="match status" value="1"/>
</dbReference>
<dbReference type="InterPro" id="IPR001750">
    <property type="entry name" value="ND/Mrp_TM"/>
</dbReference>